<evidence type="ECO:0000313" key="2">
    <source>
        <dbReference type="Proteomes" id="UP000186026"/>
    </source>
</evidence>
<name>A0A1N7KVJ5_9BACT</name>
<evidence type="ECO:0000313" key="1">
    <source>
        <dbReference type="EMBL" id="SIS65662.1"/>
    </source>
</evidence>
<reference evidence="2" key="1">
    <citation type="submission" date="2017-01" db="EMBL/GenBank/DDBJ databases">
        <authorList>
            <person name="Varghese N."/>
            <person name="Submissions S."/>
        </authorList>
    </citation>
    <scope>NUCLEOTIDE SEQUENCE [LARGE SCALE GENOMIC DNA]</scope>
    <source>
        <strain evidence="2">DSM 46698</strain>
    </source>
</reference>
<dbReference type="EMBL" id="FTOP01000002">
    <property type="protein sequence ID" value="SIS65662.1"/>
    <property type="molecule type" value="Genomic_DNA"/>
</dbReference>
<dbReference type="STRING" id="529505.SAMN05421761_102381"/>
<dbReference type="AlphaFoldDB" id="A0A1N7KVJ5"/>
<accession>A0A1N7KVJ5</accession>
<keyword evidence="2" id="KW-1185">Reference proteome</keyword>
<protein>
    <submittedName>
        <fullName evidence="1">Uncharacterized protein</fullName>
    </submittedName>
</protein>
<organism evidence="1 2">
    <name type="scientific">Belliella pelovolcani</name>
    <dbReference type="NCBI Taxonomy" id="529505"/>
    <lineage>
        <taxon>Bacteria</taxon>
        <taxon>Pseudomonadati</taxon>
        <taxon>Bacteroidota</taxon>
        <taxon>Cytophagia</taxon>
        <taxon>Cytophagales</taxon>
        <taxon>Cyclobacteriaceae</taxon>
        <taxon>Belliella</taxon>
    </lineage>
</organism>
<dbReference type="Proteomes" id="UP000186026">
    <property type="component" value="Unassembled WGS sequence"/>
</dbReference>
<sequence>MGPRLSLEPGGLTVFRGGIETLSVRGMLKGYKRIIKNLKRE</sequence>
<proteinExistence type="predicted"/>
<gene>
    <name evidence="1" type="ORF">SAMN05421761_102381</name>
</gene>